<dbReference type="AlphaFoldDB" id="A0A3L8P056"/>
<evidence type="ECO:0000313" key="2">
    <source>
        <dbReference type="EMBL" id="RLV47748.1"/>
    </source>
</evidence>
<keyword evidence="3" id="KW-1185">Reference proteome</keyword>
<dbReference type="EMBL" id="RDBE01000010">
    <property type="protein sequence ID" value="RLV47748.1"/>
    <property type="molecule type" value="Genomic_DNA"/>
</dbReference>
<proteinExistence type="predicted"/>
<feature type="region of interest" description="Disordered" evidence="1">
    <location>
        <begin position="146"/>
        <end position="174"/>
    </location>
</feature>
<evidence type="ECO:0000313" key="3">
    <source>
        <dbReference type="Proteomes" id="UP000281708"/>
    </source>
</evidence>
<name>A0A3L8P056_9ACTN</name>
<evidence type="ECO:0000256" key="1">
    <source>
        <dbReference type="SAM" id="MobiDB-lite"/>
    </source>
</evidence>
<sequence length="174" mass="19206">MVFWGGPLLFFHGLERHRVCDHGLVLGFKNSAYVVPWETLDPGRVRVGVRMGLLGRREDMPQTSPNYRIGVFGLNGLVVNGLDTAITSSWKSFDPRHRVFSLFTWWLLGTRHAPELAAAIEEAMVADGYDAAGLADRALAQQLTGHWNDREPSPVPPRLGTDPAIGVHGPLMDP</sequence>
<dbReference type="Proteomes" id="UP000281708">
    <property type="component" value="Unassembled WGS sequence"/>
</dbReference>
<comment type="caution">
    <text evidence="2">The sequence shown here is derived from an EMBL/GenBank/DDBJ whole genome shotgun (WGS) entry which is preliminary data.</text>
</comment>
<protein>
    <submittedName>
        <fullName evidence="2">Uncharacterized protein</fullName>
    </submittedName>
</protein>
<accession>A0A3L8P056</accession>
<gene>
    <name evidence="2" type="ORF">D9V37_16540</name>
</gene>
<organism evidence="2 3">
    <name type="scientific">Nocardioides mangrovicus</name>
    <dbReference type="NCBI Taxonomy" id="2478913"/>
    <lineage>
        <taxon>Bacteria</taxon>
        <taxon>Bacillati</taxon>
        <taxon>Actinomycetota</taxon>
        <taxon>Actinomycetes</taxon>
        <taxon>Propionibacteriales</taxon>
        <taxon>Nocardioidaceae</taxon>
        <taxon>Nocardioides</taxon>
    </lineage>
</organism>
<reference evidence="2 3" key="1">
    <citation type="submission" date="2018-10" db="EMBL/GenBank/DDBJ databases">
        <title>Marmoricola sp. 4Q3S-7 whole genome shotgun sequence.</title>
        <authorList>
            <person name="Li F."/>
        </authorList>
    </citation>
    <scope>NUCLEOTIDE SEQUENCE [LARGE SCALE GENOMIC DNA]</scope>
    <source>
        <strain evidence="2 3">4Q3S-7</strain>
    </source>
</reference>